<comment type="catalytic activity">
    <reaction evidence="11">
        <text>L-seryl-[protein] + ATP = O-phospho-L-seryl-[protein] + ADP + H(+)</text>
        <dbReference type="Rhea" id="RHEA:17989"/>
        <dbReference type="Rhea" id="RHEA-COMP:9863"/>
        <dbReference type="Rhea" id="RHEA-COMP:11604"/>
        <dbReference type="ChEBI" id="CHEBI:15378"/>
        <dbReference type="ChEBI" id="CHEBI:29999"/>
        <dbReference type="ChEBI" id="CHEBI:30616"/>
        <dbReference type="ChEBI" id="CHEBI:83421"/>
        <dbReference type="ChEBI" id="CHEBI:456216"/>
        <dbReference type="EC" id="2.7.11.12"/>
    </reaction>
</comment>
<comment type="caution">
    <text evidence="17">The sequence shown here is derived from an EMBL/GenBank/DDBJ whole genome shotgun (WGS) entry which is preliminary data.</text>
</comment>
<evidence type="ECO:0000313" key="18">
    <source>
        <dbReference type="Proteomes" id="UP001190700"/>
    </source>
</evidence>
<dbReference type="PRINTS" id="PR00103">
    <property type="entry name" value="CAMPKINASE"/>
</dbReference>
<evidence type="ECO:0000256" key="10">
    <source>
        <dbReference type="ARBA" id="ARBA00047298"/>
    </source>
</evidence>
<keyword evidence="8 12" id="KW-0067">ATP-binding</keyword>
<keyword evidence="3" id="KW-0723">Serine/threonine-protein kinase</keyword>
<feature type="domain" description="Cyclic nucleotide-binding" evidence="15">
    <location>
        <begin position="95"/>
        <end position="199"/>
    </location>
</feature>
<evidence type="ECO:0000256" key="3">
    <source>
        <dbReference type="ARBA" id="ARBA00022527"/>
    </source>
</evidence>
<comment type="similarity">
    <text evidence="1">Belongs to the protein kinase superfamily. AGC Ser/Thr protein kinase family. cGMP subfamily.</text>
</comment>
<dbReference type="InterPro" id="IPR000961">
    <property type="entry name" value="AGC-kinase_C"/>
</dbReference>
<dbReference type="FunFam" id="1.10.510.10:FF:000210">
    <property type="entry name" value="Non-specific serine/threonine protein kinase"/>
    <property type="match status" value="1"/>
</dbReference>
<evidence type="ECO:0000256" key="5">
    <source>
        <dbReference type="ARBA" id="ARBA00022679"/>
    </source>
</evidence>
<dbReference type="GO" id="GO:0005952">
    <property type="term" value="C:cAMP-dependent protein kinase complex"/>
    <property type="evidence" value="ECO:0007669"/>
    <property type="project" value="TreeGrafter"/>
</dbReference>
<organism evidence="17 18">
    <name type="scientific">Cymbomonas tetramitiformis</name>
    <dbReference type="NCBI Taxonomy" id="36881"/>
    <lineage>
        <taxon>Eukaryota</taxon>
        <taxon>Viridiplantae</taxon>
        <taxon>Chlorophyta</taxon>
        <taxon>Pyramimonadophyceae</taxon>
        <taxon>Pyramimonadales</taxon>
        <taxon>Pyramimonadaceae</taxon>
        <taxon>Cymbomonas</taxon>
    </lineage>
</organism>
<keyword evidence="6 12" id="KW-0547">Nucleotide-binding</keyword>
<dbReference type="PROSITE" id="PS00108">
    <property type="entry name" value="PROTEIN_KINASE_ST"/>
    <property type="match status" value="1"/>
</dbReference>
<feature type="region of interest" description="Disordered" evidence="13">
    <location>
        <begin position="1"/>
        <end position="45"/>
    </location>
</feature>
<evidence type="ECO:0000259" key="15">
    <source>
        <dbReference type="PROSITE" id="PS50042"/>
    </source>
</evidence>
<protein>
    <recommendedName>
        <fullName evidence="2">cGMP-dependent protein kinase</fullName>
        <ecNumber evidence="2">2.7.11.12</ecNumber>
    </recommendedName>
</protein>
<sequence length="907" mass="100856">MLAGFQKPTVDAISDGHTTPSDNASETDLLLSPQGSSKFSSQHSHSHKQRRLALSAMALTENGEDDLIFSKKFLTIPKSPEVRATLKAALKMQYLFSSISNKNMELALDLMFMVNVEKDDYLIRQGDAGDNFYAVERGTFDVLISQGEGVPPLVVAKVKAGGCVGELALLYDATRAASVKACTDAVAWGISRPIFNHVINTDYRGSATMQLLRAVPLFRYMKDEDFEEMAEVAKQITFNQGQYITRQGEKGDDVYVVSEGEVMVYVDGVPMRALKPGEHFGEGALLSEQQVRTADCVAHSETCTILRLGMLQVKQSLGSGILDQVGDSLKMEALLKIPCVKNADKRDIEGLFPQFVEKVYTQGECLVQQGTQATELLVIKSGQAKVLRVDPTTYQINMLCVLQSRESIGVPALQSGLPHQASVYVESERMECYSVTADLFSKLQQTMEEKHLASMLQSVPMMSSLQRHERLAMARIMQVRDFKQGDCIMMQGQQSLEFAIVQAGEALVVRQDSPNMPFRVINRVTKGYFYGDRSLLGDKQAVHENSLMAGSDVKLLVLSDITLRLQLPNLMAKLKVIANDIACLSNGKLDLADLEIYSTLGMGQFGRVKLVRHSRNCQAYALKCLVKRMIAESGQEKHLRSEKMVLDKINHPFCIKLMATCTDKKMVYMLLELCLGGELFKVLGDSDNGQLPEATAVFYAACVVLTLEYLHSKGICYRDLKPENLMLDSEGYIKVTDFGFAKVLEGNKTYTLCGTADYLAPEIIMCKGHGTEVDLWALGVLIYEILCGFAPFTPPFGNDTGATYKAILSGQFTIPSEISADGRDVIRRLLVKDPTARLGAGRKGWVELKSHRWFRGIDWDLLLWRRVQAPYVPTIKNALDTGNFDRYDENDEVDEWQLTENVLDDVF</sequence>
<keyword evidence="9" id="KW-0142">cGMP-binding</keyword>
<evidence type="ECO:0000256" key="9">
    <source>
        <dbReference type="ARBA" id="ARBA00022992"/>
    </source>
</evidence>
<reference evidence="17 18" key="1">
    <citation type="journal article" date="2015" name="Genome Biol. Evol.">
        <title>Comparative Genomics of a Bacterivorous Green Alga Reveals Evolutionary Causalities and Consequences of Phago-Mixotrophic Mode of Nutrition.</title>
        <authorList>
            <person name="Burns J.A."/>
            <person name="Paasch A."/>
            <person name="Narechania A."/>
            <person name="Kim E."/>
        </authorList>
    </citation>
    <scope>NUCLEOTIDE SEQUENCE [LARGE SCALE GENOMIC DNA]</scope>
    <source>
        <strain evidence="17 18">PLY_AMNH</strain>
    </source>
</reference>
<dbReference type="PROSITE" id="PS00888">
    <property type="entry name" value="CNMP_BINDING_1"/>
    <property type="match status" value="1"/>
</dbReference>
<feature type="domain" description="AGC-kinase C-terminal" evidence="16">
    <location>
        <begin position="855"/>
        <end position="907"/>
    </location>
</feature>
<dbReference type="GO" id="GO:0005524">
    <property type="term" value="F:ATP binding"/>
    <property type="evidence" value="ECO:0007669"/>
    <property type="project" value="UniProtKB-UniRule"/>
</dbReference>
<feature type="domain" description="Cyclic nucleotide-binding" evidence="15">
    <location>
        <begin position="339"/>
        <end position="443"/>
    </location>
</feature>
<dbReference type="PANTHER" id="PTHR24353">
    <property type="entry name" value="CYCLIC NUCLEOTIDE-DEPENDENT PROTEIN KINASE"/>
    <property type="match status" value="1"/>
</dbReference>
<dbReference type="SMART" id="SM00220">
    <property type="entry name" value="S_TKc"/>
    <property type="match status" value="1"/>
</dbReference>
<dbReference type="GO" id="GO:0004691">
    <property type="term" value="F:cAMP-dependent protein kinase activity"/>
    <property type="evidence" value="ECO:0007669"/>
    <property type="project" value="TreeGrafter"/>
</dbReference>
<dbReference type="InterPro" id="IPR017441">
    <property type="entry name" value="Protein_kinase_ATP_BS"/>
</dbReference>
<dbReference type="AlphaFoldDB" id="A0AAE0BQD6"/>
<dbReference type="Gene3D" id="3.30.200.20">
    <property type="entry name" value="Phosphorylase Kinase, domain 1"/>
    <property type="match status" value="1"/>
</dbReference>
<dbReference type="EMBL" id="LGRX02033531">
    <property type="protein sequence ID" value="KAK3240853.1"/>
    <property type="molecule type" value="Genomic_DNA"/>
</dbReference>
<evidence type="ECO:0000256" key="13">
    <source>
        <dbReference type="SAM" id="MobiDB-lite"/>
    </source>
</evidence>
<evidence type="ECO:0000256" key="6">
    <source>
        <dbReference type="ARBA" id="ARBA00022741"/>
    </source>
</evidence>
<dbReference type="PROSITE" id="PS00889">
    <property type="entry name" value="CNMP_BINDING_2"/>
    <property type="match status" value="1"/>
</dbReference>
<feature type="domain" description="Cyclic nucleotide-binding" evidence="15">
    <location>
        <begin position="461"/>
        <end position="564"/>
    </location>
</feature>
<dbReference type="InterPro" id="IPR011009">
    <property type="entry name" value="Kinase-like_dom_sf"/>
</dbReference>
<gene>
    <name evidence="17" type="ORF">CYMTET_49339</name>
</gene>
<dbReference type="PROSITE" id="PS50042">
    <property type="entry name" value="CNMP_BINDING_3"/>
    <property type="match status" value="4"/>
</dbReference>
<dbReference type="GO" id="GO:0030553">
    <property type="term" value="F:cGMP binding"/>
    <property type="evidence" value="ECO:0007669"/>
    <property type="project" value="UniProtKB-KW"/>
</dbReference>
<feature type="compositionally biased region" description="Polar residues" evidence="13">
    <location>
        <begin position="16"/>
        <end position="26"/>
    </location>
</feature>
<dbReference type="Pfam" id="PF00027">
    <property type="entry name" value="cNMP_binding"/>
    <property type="match status" value="3"/>
</dbReference>
<dbReference type="GO" id="GO:0004692">
    <property type="term" value="F:cGMP-dependent protein kinase activity"/>
    <property type="evidence" value="ECO:0007669"/>
    <property type="project" value="UniProtKB-EC"/>
</dbReference>
<feature type="domain" description="Cyclic nucleotide-binding" evidence="15">
    <location>
        <begin position="217"/>
        <end position="318"/>
    </location>
</feature>
<dbReference type="GO" id="GO:0046872">
    <property type="term" value="F:metal ion binding"/>
    <property type="evidence" value="ECO:0007669"/>
    <property type="project" value="UniProtKB-KW"/>
</dbReference>
<dbReference type="PROSITE" id="PS51285">
    <property type="entry name" value="AGC_KINASE_CTER"/>
    <property type="match status" value="1"/>
</dbReference>
<evidence type="ECO:0000256" key="8">
    <source>
        <dbReference type="ARBA" id="ARBA00022840"/>
    </source>
</evidence>
<dbReference type="PROSITE" id="PS50011">
    <property type="entry name" value="PROTEIN_KINASE_DOM"/>
    <property type="match status" value="1"/>
</dbReference>
<dbReference type="InterPro" id="IPR018488">
    <property type="entry name" value="cNMP-bd_CS"/>
</dbReference>
<evidence type="ECO:0000256" key="1">
    <source>
        <dbReference type="ARBA" id="ARBA00006352"/>
    </source>
</evidence>
<dbReference type="SUPFAM" id="SSF56112">
    <property type="entry name" value="Protein kinase-like (PK-like)"/>
    <property type="match status" value="1"/>
</dbReference>
<dbReference type="FunFam" id="3.30.200.20:FF:000042">
    <property type="entry name" value="Aurora kinase A"/>
    <property type="match status" value="1"/>
</dbReference>
<name>A0AAE0BQD6_9CHLO</name>
<evidence type="ECO:0000256" key="4">
    <source>
        <dbReference type="ARBA" id="ARBA00022535"/>
    </source>
</evidence>
<keyword evidence="18" id="KW-1185">Reference proteome</keyword>
<accession>A0AAE0BQD6</accession>
<comment type="catalytic activity">
    <reaction evidence="10">
        <text>L-threonyl-[protein] + ATP = O-phospho-L-threonyl-[protein] + ADP + H(+)</text>
        <dbReference type="Rhea" id="RHEA:46608"/>
        <dbReference type="Rhea" id="RHEA-COMP:11060"/>
        <dbReference type="Rhea" id="RHEA-COMP:11605"/>
        <dbReference type="ChEBI" id="CHEBI:15378"/>
        <dbReference type="ChEBI" id="CHEBI:30013"/>
        <dbReference type="ChEBI" id="CHEBI:30616"/>
        <dbReference type="ChEBI" id="CHEBI:61977"/>
        <dbReference type="ChEBI" id="CHEBI:456216"/>
        <dbReference type="EC" id="2.7.11.12"/>
    </reaction>
</comment>
<dbReference type="Pfam" id="PF00069">
    <property type="entry name" value="Pkinase"/>
    <property type="match status" value="1"/>
</dbReference>
<evidence type="ECO:0000259" key="14">
    <source>
        <dbReference type="PROSITE" id="PS50011"/>
    </source>
</evidence>
<evidence type="ECO:0000256" key="12">
    <source>
        <dbReference type="PROSITE-ProRule" id="PRU10141"/>
    </source>
</evidence>
<feature type="compositionally biased region" description="Low complexity" evidence="13">
    <location>
        <begin position="32"/>
        <end position="43"/>
    </location>
</feature>
<keyword evidence="7" id="KW-0418">Kinase</keyword>
<evidence type="ECO:0000256" key="2">
    <source>
        <dbReference type="ARBA" id="ARBA00012428"/>
    </source>
</evidence>
<dbReference type="InterPro" id="IPR000719">
    <property type="entry name" value="Prot_kinase_dom"/>
</dbReference>
<keyword evidence="5" id="KW-0808">Transferase</keyword>
<dbReference type="SUPFAM" id="SSF51206">
    <property type="entry name" value="cAMP-binding domain-like"/>
    <property type="match status" value="4"/>
</dbReference>
<dbReference type="SMART" id="SM00133">
    <property type="entry name" value="S_TK_X"/>
    <property type="match status" value="1"/>
</dbReference>
<feature type="binding site" evidence="12">
    <location>
        <position position="623"/>
    </location>
    <ligand>
        <name>ATP</name>
        <dbReference type="ChEBI" id="CHEBI:30616"/>
    </ligand>
</feature>
<dbReference type="InterPro" id="IPR014710">
    <property type="entry name" value="RmlC-like_jellyroll"/>
</dbReference>
<evidence type="ECO:0000313" key="17">
    <source>
        <dbReference type="EMBL" id="KAK3240853.1"/>
    </source>
</evidence>
<evidence type="ECO:0000256" key="11">
    <source>
        <dbReference type="ARBA" id="ARBA00047462"/>
    </source>
</evidence>
<dbReference type="InterPro" id="IPR000595">
    <property type="entry name" value="cNMP-bd_dom"/>
</dbReference>
<dbReference type="Gene3D" id="1.10.510.10">
    <property type="entry name" value="Transferase(Phosphotransferase) domain 1"/>
    <property type="match status" value="1"/>
</dbReference>
<feature type="domain" description="Protein kinase" evidence="14">
    <location>
        <begin position="594"/>
        <end position="854"/>
    </location>
</feature>
<dbReference type="EC" id="2.7.11.12" evidence="2"/>
<dbReference type="Proteomes" id="UP001190700">
    <property type="component" value="Unassembled WGS sequence"/>
</dbReference>
<dbReference type="PANTHER" id="PTHR24353:SF143">
    <property type="entry name" value="PROTEIN KINASE DOMAIN-CONTAINING PROTEIN"/>
    <property type="match status" value="1"/>
</dbReference>
<evidence type="ECO:0000259" key="16">
    <source>
        <dbReference type="PROSITE" id="PS51285"/>
    </source>
</evidence>
<dbReference type="SMART" id="SM00100">
    <property type="entry name" value="cNMP"/>
    <property type="match status" value="4"/>
</dbReference>
<dbReference type="Gene3D" id="2.60.120.10">
    <property type="entry name" value="Jelly Rolls"/>
    <property type="match status" value="4"/>
</dbReference>
<dbReference type="InterPro" id="IPR008271">
    <property type="entry name" value="Ser/Thr_kinase_AS"/>
</dbReference>
<proteinExistence type="inferred from homology"/>
<keyword evidence="4" id="KW-0140">cGMP</keyword>
<dbReference type="PROSITE" id="PS00107">
    <property type="entry name" value="PROTEIN_KINASE_ATP"/>
    <property type="match status" value="1"/>
</dbReference>
<evidence type="ECO:0000256" key="7">
    <source>
        <dbReference type="ARBA" id="ARBA00022777"/>
    </source>
</evidence>
<dbReference type="InterPro" id="IPR018490">
    <property type="entry name" value="cNMP-bd_dom_sf"/>
</dbReference>
<dbReference type="CDD" id="cd00038">
    <property type="entry name" value="CAP_ED"/>
    <property type="match status" value="3"/>
</dbReference>